<gene>
    <name evidence="1" type="ORF">DSM100688_1680</name>
</gene>
<dbReference type="RefSeq" id="WP_239519420.1">
    <property type="nucleotide sequence ID" value="NZ_WBSM01000009.1"/>
</dbReference>
<dbReference type="GO" id="GO:0003677">
    <property type="term" value="F:DNA binding"/>
    <property type="evidence" value="ECO:0007669"/>
    <property type="project" value="UniProtKB-KW"/>
</dbReference>
<keyword evidence="1" id="KW-0238">DNA-binding</keyword>
<dbReference type="Pfam" id="PF13310">
    <property type="entry name" value="Virulence_RhuM"/>
    <property type="match status" value="1"/>
</dbReference>
<sequence length="352" mass="40265">MTTTTDRMNGTTVPEGGEAAGADAIETNIVLYQDDGRNVPVQVRYENETFWLTQKAMAELFDVNVRTVNEHLKNIYSSQELEESATIRNFRIVRREGNRTVNREVAFYNLDAIIAVGYRVNSMKATRFRQWATKTLREYIIKGFVLNDDMLRNGRPFGKDYFDELLRRIRDIRASERRFYQKITDLFQDISVDYDPKSQAARDFFANVQNRFHYAVSGHTAAEIINERADAGKPNMGLTTWKGSPEGRIHSSDVTVAKNYLSEDELSHLNQLVSGFLDAAELRVRNHQTTTMAECVELCNQYIMFTGGATLQGKGTVSKKQADAKAVAEFRRFNDTQESDFDRFVAEVANRR</sequence>
<dbReference type="PIRSF" id="PIRSF015268">
    <property type="entry name" value="Virulence_RhuM"/>
    <property type="match status" value="1"/>
</dbReference>
<dbReference type="PANTHER" id="PTHR35810:SF1">
    <property type="entry name" value="CYTOPLASMIC PROTEIN"/>
    <property type="match status" value="1"/>
</dbReference>
<keyword evidence="2" id="KW-1185">Reference proteome</keyword>
<evidence type="ECO:0000313" key="1">
    <source>
        <dbReference type="EMBL" id="KAB8287321.1"/>
    </source>
</evidence>
<accession>A0A6L4WYX3</accession>
<dbReference type="PANTHER" id="PTHR35810">
    <property type="entry name" value="CYTOPLASMIC PROTEIN-RELATED"/>
    <property type="match status" value="1"/>
</dbReference>
<name>A0A6L4WYX3_9BIFI</name>
<protein>
    <submittedName>
        <fullName evidence="1">DNA-binding protein</fullName>
    </submittedName>
</protein>
<dbReference type="EMBL" id="WBSM01000009">
    <property type="protein sequence ID" value="KAB8287321.1"/>
    <property type="molecule type" value="Genomic_DNA"/>
</dbReference>
<proteinExistence type="predicted"/>
<organism evidence="1 2">
    <name type="scientific">Bifidobacterium ramosum</name>
    <dbReference type="NCBI Taxonomy" id="1798158"/>
    <lineage>
        <taxon>Bacteria</taxon>
        <taxon>Bacillati</taxon>
        <taxon>Actinomycetota</taxon>
        <taxon>Actinomycetes</taxon>
        <taxon>Bifidobacteriales</taxon>
        <taxon>Bifidobacteriaceae</taxon>
        <taxon>Bifidobacterium</taxon>
    </lineage>
</organism>
<reference evidence="1 2" key="1">
    <citation type="submission" date="2019-10" db="EMBL/GenBank/DDBJ databases">
        <title>Characterization of the phylogenetic diversity of two novel species belonging to the genus Bifidobacterium: Bifidobacterium cebidarum sp. nov. and Bifidobacterium leontopitheci sp. nov.</title>
        <authorList>
            <person name="Lugli G.A."/>
            <person name="Duranti S."/>
            <person name="Milani C."/>
            <person name="Turroni F."/>
            <person name="Ventura M."/>
        </authorList>
    </citation>
    <scope>NUCLEOTIDE SEQUENCE [LARGE SCALE GENOMIC DNA]</scope>
    <source>
        <strain evidence="1 2">DSM 100688</strain>
    </source>
</reference>
<comment type="caution">
    <text evidence="1">The sequence shown here is derived from an EMBL/GenBank/DDBJ whole genome shotgun (WGS) entry which is preliminary data.</text>
</comment>
<dbReference type="AlphaFoldDB" id="A0A6L4WYX3"/>
<evidence type="ECO:0000313" key="2">
    <source>
        <dbReference type="Proteomes" id="UP000482084"/>
    </source>
</evidence>
<dbReference type="Proteomes" id="UP000482084">
    <property type="component" value="Unassembled WGS sequence"/>
</dbReference>
<dbReference type="InterPro" id="IPR011204">
    <property type="entry name" value="Virulence_RhuM-like"/>
</dbReference>